<proteinExistence type="predicted"/>
<dbReference type="OrthoDB" id="2127503at2759"/>
<reference evidence="5 6" key="1">
    <citation type="submission" date="2016-08" db="EMBL/GenBank/DDBJ databases">
        <title>A Parts List for Fungal Cellulosomes Revealed by Comparative Genomics.</title>
        <authorList>
            <consortium name="DOE Joint Genome Institute"/>
            <person name="Haitjema C.H."/>
            <person name="Gilmore S.P."/>
            <person name="Henske J.K."/>
            <person name="Solomon K.V."/>
            <person name="De Groot R."/>
            <person name="Kuo A."/>
            <person name="Mondo S.J."/>
            <person name="Salamov A.A."/>
            <person name="Labutti K."/>
            <person name="Zhao Z."/>
            <person name="Chiniquy J."/>
            <person name="Barry K."/>
            <person name="Brewer H.M."/>
            <person name="Purvine S.O."/>
            <person name="Wright A.T."/>
            <person name="Boxma B."/>
            <person name="Van Alen T."/>
            <person name="Hackstein J.H."/>
            <person name="Baker S.E."/>
            <person name="Grigoriev I.V."/>
            <person name="O'Malley M.A."/>
        </authorList>
    </citation>
    <scope>NUCLEOTIDE SEQUENCE [LARGE SCALE GENOMIC DNA]</scope>
    <source>
        <strain evidence="5 6">S4</strain>
    </source>
</reference>
<dbReference type="GO" id="GO:1990423">
    <property type="term" value="C:RZZ complex"/>
    <property type="evidence" value="ECO:0007669"/>
    <property type="project" value="TreeGrafter"/>
</dbReference>
<dbReference type="Proteomes" id="UP000193944">
    <property type="component" value="Unassembled WGS sequence"/>
</dbReference>
<feature type="coiled-coil region" evidence="1">
    <location>
        <begin position="555"/>
        <end position="582"/>
    </location>
</feature>
<dbReference type="InterPro" id="IPR046362">
    <property type="entry name" value="Zw10/DSL1_C_sf"/>
</dbReference>
<dbReference type="InterPro" id="IPR048344">
    <property type="entry name" value="Zw10_middle"/>
</dbReference>
<evidence type="ECO:0000259" key="3">
    <source>
        <dbReference type="Pfam" id="PF20666"/>
    </source>
</evidence>
<dbReference type="Pfam" id="PF22766">
    <property type="entry name" value="ZW10_C2"/>
    <property type="match status" value="1"/>
</dbReference>
<keyword evidence="1" id="KW-0175">Coiled coil</keyword>
<feature type="domain" description="Centromere/kinetochore protein zw10 middle" evidence="2">
    <location>
        <begin position="236"/>
        <end position="411"/>
    </location>
</feature>
<accession>A0A1Y1XFI2</accession>
<evidence type="ECO:0000259" key="2">
    <source>
        <dbReference type="Pfam" id="PF20665"/>
    </source>
</evidence>
<dbReference type="GO" id="GO:0007094">
    <property type="term" value="P:mitotic spindle assembly checkpoint signaling"/>
    <property type="evidence" value="ECO:0007669"/>
    <property type="project" value="TreeGrafter"/>
</dbReference>
<dbReference type="AlphaFoldDB" id="A0A1Y1XFI2"/>
<protein>
    <submittedName>
        <fullName evidence="5">Zw10-domain-containing protein</fullName>
    </submittedName>
</protein>
<sequence>MNSIQTLQATDFNSRIFEIISKDDNTSIKENNDVSVFDTNLNRKILENSLNQIKNRIEEINKSNFKILKENTEQFENEYKNSLEAYDLNVAYLAKINSLLKDITEEEGIKSRVDNIIKEKEGIQEKITYSQKIGDLLTQIQNIYNSIKDIEQAVYINDYVNATTKLIHLAEQSKNISKEYKNIKIIKELKENVSRLSDLIKGNIEDIISKLFIFNESSCAITINKKLSTPFFKNFKKGFIRSIIENPQYQLEMKENNDNLMKLECTINDSYSKSWCNKTESEESIYAVLLRLFKYIEDNIFDFTSNNHISEDEDKESIKLKFLKEMGNNIEKDCIKLIINNYLEKSIPSYTSDLDSFDTITTETKNYEEFLKSKGLISESNYDLSQYCDEIDIHFTNQKHNLLMQKVQKLLTSTDYELEVIEESTFSQETKIFENDTTSQKASELSQLSNNNKEKMTEFSFNFEQNFVTFPRCCIDSKTKQLLELVYNTLKEASNMTSPCLYRLYYSIRDVFDYYRAVVPILFTESIKNNIEFCAIFHNNCMYISHYLMLMSFQNRELFMRIAEYEEQNKKHIENNREVKQHVTLLDLIIQFKKLGEKFFNHQMCHYKNQILDTIRSTNSFEMNDFKRMDIVTNALNEVKDILQKLSMAWKPILPAYMYLDVMGKMYDMTLKELIRQIQRLSDITMDDSEKLNELLDIFRDCDDIFDNILPDKSVEDILKVYVPHYKKFDLIVDILMLKLAEIMSNFRQGFYDGSIPDTNSDGNLNPYYLKDGFYPDELIKLIRALFSDSTLRSRSIDEIKSSKK</sequence>
<name>A0A1Y1XFI2_9FUNG</name>
<gene>
    <name evidence="5" type="ORF">BCR32DRAFT_266242</name>
</gene>
<dbReference type="GO" id="GO:0006888">
    <property type="term" value="P:endoplasmic reticulum to Golgi vesicle-mediated transport"/>
    <property type="evidence" value="ECO:0007669"/>
    <property type="project" value="TreeGrafter"/>
</dbReference>
<dbReference type="PANTHER" id="PTHR12205">
    <property type="entry name" value="CENTROMERE/KINETOCHORE PROTEIN ZW10"/>
    <property type="match status" value="1"/>
</dbReference>
<dbReference type="EMBL" id="MCFG01000050">
    <property type="protein sequence ID" value="ORX84531.1"/>
    <property type="molecule type" value="Genomic_DNA"/>
</dbReference>
<keyword evidence="6" id="KW-1185">Reference proteome</keyword>
<dbReference type="PANTHER" id="PTHR12205:SF0">
    <property type="entry name" value="CENTROMERE_KINETOCHORE PROTEIN ZW10 HOMOLOG"/>
    <property type="match status" value="1"/>
</dbReference>
<comment type="caution">
    <text evidence="5">The sequence shown here is derived from an EMBL/GenBank/DDBJ whole genome shotgun (WGS) entry which is preliminary data.</text>
</comment>
<evidence type="ECO:0000313" key="6">
    <source>
        <dbReference type="Proteomes" id="UP000193944"/>
    </source>
</evidence>
<evidence type="ECO:0000256" key="1">
    <source>
        <dbReference type="SAM" id="Coils"/>
    </source>
</evidence>
<organism evidence="5 6">
    <name type="scientific">Anaeromyces robustus</name>
    <dbReference type="NCBI Taxonomy" id="1754192"/>
    <lineage>
        <taxon>Eukaryota</taxon>
        <taxon>Fungi</taxon>
        <taxon>Fungi incertae sedis</taxon>
        <taxon>Chytridiomycota</taxon>
        <taxon>Chytridiomycota incertae sedis</taxon>
        <taxon>Neocallimastigomycetes</taxon>
        <taxon>Neocallimastigales</taxon>
        <taxon>Neocallimastigaceae</taxon>
        <taxon>Anaeromyces</taxon>
    </lineage>
</organism>
<reference evidence="5 6" key="2">
    <citation type="submission" date="2016-08" db="EMBL/GenBank/DDBJ databases">
        <title>Pervasive Adenine N6-methylation of Active Genes in Fungi.</title>
        <authorList>
            <consortium name="DOE Joint Genome Institute"/>
            <person name="Mondo S.J."/>
            <person name="Dannebaum R.O."/>
            <person name="Kuo R.C."/>
            <person name="Labutti K."/>
            <person name="Haridas S."/>
            <person name="Kuo A."/>
            <person name="Salamov A."/>
            <person name="Ahrendt S.R."/>
            <person name="Lipzen A."/>
            <person name="Sullivan W."/>
            <person name="Andreopoulos W.B."/>
            <person name="Clum A."/>
            <person name="Lindquist E."/>
            <person name="Daum C."/>
            <person name="Ramamoorthy G.K."/>
            <person name="Gryganskyi A."/>
            <person name="Culley D."/>
            <person name="Magnuson J.K."/>
            <person name="James T.Y."/>
            <person name="O'Malley M.A."/>
            <person name="Stajich J.E."/>
            <person name="Spatafora J.W."/>
            <person name="Visel A."/>
            <person name="Grigoriev I.V."/>
        </authorList>
    </citation>
    <scope>NUCLEOTIDE SEQUENCE [LARGE SCALE GENOMIC DNA]</scope>
    <source>
        <strain evidence="5 6">S4</strain>
    </source>
</reference>
<feature type="domain" description="ZW10 C-terminal helical" evidence="4">
    <location>
        <begin position="636"/>
        <end position="798"/>
    </location>
</feature>
<dbReference type="GO" id="GO:0005737">
    <property type="term" value="C:cytoplasm"/>
    <property type="evidence" value="ECO:0007669"/>
    <property type="project" value="GOC"/>
</dbReference>
<dbReference type="InterPro" id="IPR048343">
    <property type="entry name" value="ZW10_C"/>
</dbReference>
<dbReference type="Pfam" id="PF20666">
    <property type="entry name" value="ZW10_C"/>
    <property type="match status" value="1"/>
</dbReference>
<evidence type="ECO:0000313" key="5">
    <source>
        <dbReference type="EMBL" id="ORX84531.1"/>
    </source>
</evidence>
<evidence type="ECO:0000259" key="4">
    <source>
        <dbReference type="Pfam" id="PF22766"/>
    </source>
</evidence>
<dbReference type="Pfam" id="PF20665">
    <property type="entry name" value="Zw10_middle"/>
    <property type="match status" value="1"/>
</dbReference>
<dbReference type="Gene3D" id="1.10.357.150">
    <property type="match status" value="1"/>
</dbReference>
<dbReference type="STRING" id="1754192.A0A1Y1XFI2"/>
<feature type="domain" description="Centromere/kinetochore protein zw10 C-terminal" evidence="3">
    <location>
        <begin position="469"/>
        <end position="612"/>
    </location>
</feature>
<dbReference type="InterPro" id="IPR055148">
    <property type="entry name" value="ZW10_C_2"/>
</dbReference>